<keyword evidence="5" id="KW-1185">Reference proteome</keyword>
<dbReference type="KEGG" id="pma:Pro_1019"/>
<evidence type="ECO:0000256" key="2">
    <source>
        <dbReference type="ARBA" id="ARBA00022729"/>
    </source>
</evidence>
<name>Q7VBS3_PROMA</name>
<organism evidence="4 5">
    <name type="scientific">Prochlorococcus marinus (strain SARG / CCMP1375 / SS120)</name>
    <dbReference type="NCBI Taxonomy" id="167539"/>
    <lineage>
        <taxon>Bacteria</taxon>
        <taxon>Bacillati</taxon>
        <taxon>Cyanobacteriota</taxon>
        <taxon>Cyanophyceae</taxon>
        <taxon>Synechococcales</taxon>
        <taxon>Prochlorococcaceae</taxon>
        <taxon>Prochlorococcus</taxon>
    </lineage>
</organism>
<dbReference type="PANTHER" id="PTHR35841:SF1">
    <property type="entry name" value="PHOSPHONATES-BINDING PERIPLASMIC PROTEIN"/>
    <property type="match status" value="1"/>
</dbReference>
<gene>
    <name evidence="4" type="primary">phnD</name>
    <name evidence="4" type="ordered locus">Pro_1019</name>
</gene>
<evidence type="ECO:0000313" key="4">
    <source>
        <dbReference type="EMBL" id="AAQ00064.1"/>
    </source>
</evidence>
<dbReference type="NCBIfam" id="TIGR04553">
    <property type="entry name" value="ABC_peri_selen"/>
    <property type="match status" value="1"/>
</dbReference>
<dbReference type="SUPFAM" id="SSF53850">
    <property type="entry name" value="Periplasmic binding protein-like II"/>
    <property type="match status" value="1"/>
</dbReference>
<dbReference type="HOGENOM" id="CLU_051472_6_2_3"/>
<dbReference type="Pfam" id="PF12974">
    <property type="entry name" value="Phosphonate-bd"/>
    <property type="match status" value="1"/>
</dbReference>
<dbReference type="Proteomes" id="UP000001420">
    <property type="component" value="Chromosome"/>
</dbReference>
<feature type="signal peptide" evidence="3">
    <location>
        <begin position="1"/>
        <end position="23"/>
    </location>
</feature>
<comment type="similarity">
    <text evidence="1">Belongs to the phosphate/phosphite/phosphonate binding protein family.</text>
</comment>
<protein>
    <submittedName>
        <fullName evidence="4">ABC-type phosphate/phosphonate transport system periplasmic component</fullName>
    </submittedName>
</protein>
<evidence type="ECO:0000256" key="3">
    <source>
        <dbReference type="SAM" id="SignalP"/>
    </source>
</evidence>
<feature type="chain" id="PRO_5004292691" evidence="3">
    <location>
        <begin position="24"/>
        <end position="300"/>
    </location>
</feature>
<dbReference type="InterPro" id="IPR030836">
    <property type="entry name" value="ABC_peri_PhnD-like"/>
</dbReference>
<dbReference type="PANTHER" id="PTHR35841">
    <property type="entry name" value="PHOSPHONATES-BINDING PERIPLASMIC PROTEIN"/>
    <property type="match status" value="1"/>
</dbReference>
<evidence type="ECO:0000313" key="5">
    <source>
        <dbReference type="Proteomes" id="UP000001420"/>
    </source>
</evidence>
<accession>Q7VBS3</accession>
<dbReference type="AlphaFoldDB" id="Q7VBS3"/>
<dbReference type="GO" id="GO:0043190">
    <property type="term" value="C:ATP-binding cassette (ABC) transporter complex"/>
    <property type="evidence" value="ECO:0007669"/>
    <property type="project" value="InterPro"/>
</dbReference>
<dbReference type="OrthoDB" id="9764656at2"/>
<keyword evidence="2 3" id="KW-0732">Signal</keyword>
<dbReference type="RefSeq" id="WP_011125171.1">
    <property type="nucleotide sequence ID" value="NC_005042.1"/>
</dbReference>
<dbReference type="PATRIC" id="fig|167539.5.peg.1070"/>
<dbReference type="NCBIfam" id="TIGR01098">
    <property type="entry name" value="3A0109s03R"/>
    <property type="match status" value="1"/>
</dbReference>
<reference evidence="4 5" key="1">
    <citation type="journal article" date="2003" name="Proc. Natl. Acad. Sci. U.S.A.">
        <title>Genome sequence of the cyanobacterium Prochlorococcus marinus SS120, a nearly minimal oxyphototrophic genome.</title>
        <authorList>
            <person name="Dufresne A."/>
            <person name="Salanoubat M."/>
            <person name="Partensky F."/>
            <person name="Artiguenave F."/>
            <person name="Axmann I.M."/>
            <person name="Barbe V."/>
            <person name="Duprat S."/>
            <person name="Galperin M.Y."/>
            <person name="Koonin E.V."/>
            <person name="Le Gall F."/>
            <person name="Makarova K.S."/>
            <person name="Ostrowski M."/>
            <person name="Oztas S."/>
            <person name="Robert C."/>
            <person name="Rogozin I.B."/>
            <person name="Scanlan D.J."/>
            <person name="Tandeau de Marsac N."/>
            <person name="Weissenbach J."/>
            <person name="Wincker P."/>
            <person name="Wolf Y.I."/>
            <person name="Hess W.R."/>
        </authorList>
    </citation>
    <scope>NUCLEOTIDE SEQUENCE [LARGE SCALE GENOMIC DNA]</scope>
    <source>
        <strain evidence="5">SARG / CCMP1375 / SS120</strain>
    </source>
</reference>
<dbReference type="EMBL" id="AE017126">
    <property type="protein sequence ID" value="AAQ00064.1"/>
    <property type="molecule type" value="Genomic_DNA"/>
</dbReference>
<dbReference type="InterPro" id="IPR005770">
    <property type="entry name" value="PhnD"/>
</dbReference>
<dbReference type="eggNOG" id="COG3221">
    <property type="taxonomic scope" value="Bacteria"/>
</dbReference>
<evidence type="ECO:0000256" key="1">
    <source>
        <dbReference type="ARBA" id="ARBA00007162"/>
    </source>
</evidence>
<proteinExistence type="inferred from homology"/>
<dbReference type="STRING" id="167539.Pro_1019"/>
<dbReference type="EnsemblBacteria" id="AAQ00064">
    <property type="protein sequence ID" value="AAQ00064"/>
    <property type="gene ID" value="Pro_1019"/>
</dbReference>
<dbReference type="Gene3D" id="3.40.190.10">
    <property type="entry name" value="Periplasmic binding protein-like II"/>
    <property type="match status" value="2"/>
</dbReference>
<sequence>MKFVLKNKATALLLILFSIFSIDQDKLSSEQLFISAIPDQYPEKLNRLYSLLAKELSDQLNVEVVYKPVINYQAAVSAFRTGDLDLVWFGGLTGVQARLQRPGSIVIAQRDIDAKFHSVFIANTNSGIKPISNIYELRQLKGRRFTFGSESSTSGRLMPQHYLTKANVKTTDFKGGRAGYSGSHDATIVLVQSGSYEAGVLNEQVWKENVSNGKADLKKVKTIWKTPAYADYHWLAQPNLDNKFRPGFTKSLTEKILNLNNQQPIQQEILKLFNATKFVKAYAYQYKDIESIGRELGKIR</sequence>
<dbReference type="GO" id="GO:0055085">
    <property type="term" value="P:transmembrane transport"/>
    <property type="evidence" value="ECO:0007669"/>
    <property type="project" value="InterPro"/>
</dbReference>